<gene>
    <name evidence="2" type="ORF">LMG27198_42690</name>
</gene>
<reference evidence="2" key="1">
    <citation type="journal article" date="2023" name="Int. J. Syst. Evol. Microbiol.">
        <title>Methylocystis iwaonis sp. nov., a type II methane-oxidizing bacterium from surface soil of a rice paddy field in Japan, and emended description of the genus Methylocystis (ex Whittenbury et al. 1970) Bowman et al. 1993.</title>
        <authorList>
            <person name="Kaise H."/>
            <person name="Sawadogo J.B."/>
            <person name="Alam M.S."/>
            <person name="Ueno C."/>
            <person name="Dianou D."/>
            <person name="Shinjo R."/>
            <person name="Asakawa S."/>
        </authorList>
    </citation>
    <scope>NUCLEOTIDE SEQUENCE</scope>
    <source>
        <strain evidence="2">LMG27198</strain>
    </source>
</reference>
<feature type="domain" description="CobQ/CobB/MinD/ParA nucleotide binding" evidence="1">
    <location>
        <begin position="11"/>
        <end position="110"/>
    </location>
</feature>
<dbReference type="Proteomes" id="UP001144323">
    <property type="component" value="Unassembled WGS sequence"/>
</dbReference>
<accession>A0A9W6GY55</accession>
<dbReference type="InterPro" id="IPR027417">
    <property type="entry name" value="P-loop_NTPase"/>
</dbReference>
<dbReference type="RefSeq" id="WP_281806005.1">
    <property type="nucleotide sequence ID" value="NZ_BSEC01000002.1"/>
</dbReference>
<sequence length="269" mass="28773">MASNGKRRVALIANEKGGVGKSVFTRALVDWLRTQGERVLAFDADGSIGATIRVLGTRETEGSLCKTQDPAVGVGFYNGRSENERNILLDSIASNDPLYIHDLAGGLLADLTKIVDDGEGLSGLLDAFATHGCRLTVFHVISPDIGSAQSVARWLDLTGANVDHVAVVNLKHGKPPGDFPFWYGFRDAKGESKGGGTRRRLLQEGGIEIEFPSLQSGTFAKLDAENIRFSQAQAVGLLTITEQAHVAKFQRDFAALIAPALPLLGLYDA</sequence>
<evidence type="ECO:0000313" key="3">
    <source>
        <dbReference type="Proteomes" id="UP001144323"/>
    </source>
</evidence>
<keyword evidence="3" id="KW-1185">Reference proteome</keyword>
<dbReference type="Gene3D" id="3.40.50.300">
    <property type="entry name" value="P-loop containing nucleotide triphosphate hydrolases"/>
    <property type="match status" value="1"/>
</dbReference>
<protein>
    <recommendedName>
        <fullName evidence="1">CobQ/CobB/MinD/ParA nucleotide binding domain-containing protein</fullName>
    </recommendedName>
</protein>
<name>A0A9W6GY55_9HYPH</name>
<proteinExistence type="predicted"/>
<dbReference type="EMBL" id="BSEC01000002">
    <property type="protein sequence ID" value="GLI95277.1"/>
    <property type="molecule type" value="Genomic_DNA"/>
</dbReference>
<dbReference type="InterPro" id="IPR002586">
    <property type="entry name" value="CobQ/CobB/MinD/ParA_Nub-bd_dom"/>
</dbReference>
<dbReference type="Pfam" id="PF01656">
    <property type="entry name" value="CbiA"/>
    <property type="match status" value="1"/>
</dbReference>
<dbReference type="AlphaFoldDB" id="A0A9W6GY55"/>
<organism evidence="2 3">
    <name type="scientific">Methylocystis echinoides</name>
    <dbReference type="NCBI Taxonomy" id="29468"/>
    <lineage>
        <taxon>Bacteria</taxon>
        <taxon>Pseudomonadati</taxon>
        <taxon>Pseudomonadota</taxon>
        <taxon>Alphaproteobacteria</taxon>
        <taxon>Hyphomicrobiales</taxon>
        <taxon>Methylocystaceae</taxon>
        <taxon>Methylocystis</taxon>
    </lineage>
</organism>
<evidence type="ECO:0000313" key="2">
    <source>
        <dbReference type="EMBL" id="GLI95277.1"/>
    </source>
</evidence>
<dbReference type="SUPFAM" id="SSF52540">
    <property type="entry name" value="P-loop containing nucleoside triphosphate hydrolases"/>
    <property type="match status" value="1"/>
</dbReference>
<comment type="caution">
    <text evidence="2">The sequence shown here is derived from an EMBL/GenBank/DDBJ whole genome shotgun (WGS) entry which is preliminary data.</text>
</comment>
<evidence type="ECO:0000259" key="1">
    <source>
        <dbReference type="Pfam" id="PF01656"/>
    </source>
</evidence>